<keyword evidence="1" id="KW-0472">Membrane</keyword>
<evidence type="ECO:0000259" key="2">
    <source>
        <dbReference type="Pfam" id="PF20803"/>
    </source>
</evidence>
<proteinExistence type="predicted"/>
<evidence type="ECO:0000256" key="1">
    <source>
        <dbReference type="SAM" id="Phobius"/>
    </source>
</evidence>
<dbReference type="PANTHER" id="PTHR30319">
    <property type="entry name" value="PHENYLACETIC ACID REGULATOR-RELATED TRANSCRIPTIONAL REPRESSOR"/>
    <property type="match status" value="1"/>
</dbReference>
<dbReference type="Proteomes" id="UP000176339">
    <property type="component" value="Unassembled WGS sequence"/>
</dbReference>
<dbReference type="PANTHER" id="PTHR30319:SF1">
    <property type="entry name" value="TRANSCRIPTIONAL REPRESSOR PAAX"/>
    <property type="match status" value="1"/>
</dbReference>
<name>A0A1F5P2S4_9BACT</name>
<evidence type="ECO:0000313" key="3">
    <source>
        <dbReference type="EMBL" id="OGE84154.1"/>
    </source>
</evidence>
<keyword evidence="1" id="KW-1133">Transmembrane helix</keyword>
<dbReference type="EMBL" id="MFEN01000024">
    <property type="protein sequence ID" value="OGE84154.1"/>
    <property type="molecule type" value="Genomic_DNA"/>
</dbReference>
<evidence type="ECO:0000313" key="4">
    <source>
        <dbReference type="Proteomes" id="UP000176339"/>
    </source>
</evidence>
<comment type="caution">
    <text evidence="3">The sequence shown here is derived from an EMBL/GenBank/DDBJ whole genome shotgun (WGS) entry which is preliminary data.</text>
</comment>
<dbReference type="Gene3D" id="3.30.70.2650">
    <property type="match status" value="1"/>
</dbReference>
<feature type="domain" description="Transcriptional repressor PaaX-like central Cas2-like" evidence="2">
    <location>
        <begin position="107"/>
        <end position="183"/>
    </location>
</feature>
<protein>
    <recommendedName>
        <fullName evidence="2">Transcriptional repressor PaaX-like central Cas2-like domain-containing protein</fullName>
    </recommendedName>
</protein>
<dbReference type="Pfam" id="PF20803">
    <property type="entry name" value="PaaX_M"/>
    <property type="match status" value="1"/>
</dbReference>
<sequence length="192" mass="22192">MAFLDVDQPKTPVQWIIWLAAMGIVMTSPLGAVAIVGSLREELTKRKGFREKEISPQNLSQALYYAKKRKLIKIRTDGDKTTMILTEKGKKRKLEYDFNAIEISRPEGWDGRWRMLMFDIPEKEKSAREALRDKLIAMGFVLFQKSIWIYPYSCENEVDFIGEALGIGKYLHLLTARIDNDQELRSKFNLSA</sequence>
<keyword evidence="1" id="KW-0812">Transmembrane</keyword>
<dbReference type="InterPro" id="IPR048846">
    <property type="entry name" value="PaaX-like_central"/>
</dbReference>
<dbReference type="AlphaFoldDB" id="A0A1F5P2S4"/>
<gene>
    <name evidence="3" type="ORF">A2846_04005</name>
</gene>
<reference evidence="3 4" key="1">
    <citation type="journal article" date="2016" name="Nat. Commun.">
        <title>Thousands of microbial genomes shed light on interconnected biogeochemical processes in an aquifer system.</title>
        <authorList>
            <person name="Anantharaman K."/>
            <person name="Brown C.T."/>
            <person name="Hug L.A."/>
            <person name="Sharon I."/>
            <person name="Castelle C.J."/>
            <person name="Probst A.J."/>
            <person name="Thomas B.C."/>
            <person name="Singh A."/>
            <person name="Wilkins M.J."/>
            <person name="Karaoz U."/>
            <person name="Brodie E.L."/>
            <person name="Williams K.H."/>
            <person name="Hubbard S.S."/>
            <person name="Banfield J.F."/>
        </authorList>
    </citation>
    <scope>NUCLEOTIDE SEQUENCE [LARGE SCALE GENOMIC DNA]</scope>
</reference>
<dbReference type="GO" id="GO:0006351">
    <property type="term" value="P:DNA-templated transcription"/>
    <property type="evidence" value="ECO:0007669"/>
    <property type="project" value="TreeGrafter"/>
</dbReference>
<feature type="transmembrane region" description="Helical" evidence="1">
    <location>
        <begin position="15"/>
        <end position="39"/>
    </location>
</feature>
<organism evidence="3 4">
    <name type="scientific">Candidatus Doudnabacteria bacterium RIFCSPHIGHO2_01_FULL_49_9</name>
    <dbReference type="NCBI Taxonomy" id="1817827"/>
    <lineage>
        <taxon>Bacteria</taxon>
        <taxon>Candidatus Doudnaibacteriota</taxon>
    </lineage>
</organism>
<accession>A0A1F5P2S4</accession>